<accession>A0ABV7CN40</accession>
<reference evidence="2" key="1">
    <citation type="journal article" date="2019" name="Int. J. Syst. Evol. Microbiol.">
        <title>The Global Catalogue of Microorganisms (GCM) 10K type strain sequencing project: providing services to taxonomists for standard genome sequencing and annotation.</title>
        <authorList>
            <consortium name="The Broad Institute Genomics Platform"/>
            <consortium name="The Broad Institute Genome Sequencing Center for Infectious Disease"/>
            <person name="Wu L."/>
            <person name="Ma J."/>
        </authorList>
    </citation>
    <scope>NUCLEOTIDE SEQUENCE [LARGE SCALE GENOMIC DNA]</scope>
    <source>
        <strain evidence="2">KCTC 42730</strain>
    </source>
</reference>
<gene>
    <name evidence="1" type="ORF">ACFOEE_15625</name>
</gene>
<proteinExistence type="predicted"/>
<evidence type="ECO:0000313" key="2">
    <source>
        <dbReference type="Proteomes" id="UP001595453"/>
    </source>
</evidence>
<dbReference type="EMBL" id="JBHRSD010000029">
    <property type="protein sequence ID" value="MFC3033948.1"/>
    <property type="molecule type" value="Genomic_DNA"/>
</dbReference>
<organism evidence="1 2">
    <name type="scientific">Pseudoalteromonas fenneropenaei</name>
    <dbReference type="NCBI Taxonomy" id="1737459"/>
    <lineage>
        <taxon>Bacteria</taxon>
        <taxon>Pseudomonadati</taxon>
        <taxon>Pseudomonadota</taxon>
        <taxon>Gammaproteobacteria</taxon>
        <taxon>Alteromonadales</taxon>
        <taxon>Pseudoalteromonadaceae</taxon>
        <taxon>Pseudoalteromonas</taxon>
    </lineage>
</organism>
<evidence type="ECO:0000313" key="1">
    <source>
        <dbReference type="EMBL" id="MFC3033948.1"/>
    </source>
</evidence>
<dbReference type="Proteomes" id="UP001595453">
    <property type="component" value="Unassembled WGS sequence"/>
</dbReference>
<keyword evidence="2" id="KW-1185">Reference proteome</keyword>
<sequence length="100" mass="10953">MATTDLYSSTATIQIGAAKADGKLSLTTTYLQFEPFNKQLPLGPYQFARSNIINAEKCLGKGAGFLPLTTDAFRVTFQDGKTIEFIVADAQSWLKQLSQK</sequence>
<dbReference type="RefSeq" id="WP_377126298.1">
    <property type="nucleotide sequence ID" value="NZ_JBHRSD010000029.1"/>
</dbReference>
<protein>
    <submittedName>
        <fullName evidence="1">Uncharacterized protein</fullName>
    </submittedName>
</protein>
<comment type="caution">
    <text evidence="1">The sequence shown here is derived from an EMBL/GenBank/DDBJ whole genome shotgun (WGS) entry which is preliminary data.</text>
</comment>
<name>A0ABV7CN40_9GAMM</name>